<organism evidence="1 2">
    <name type="scientific">Portunus trituberculatus</name>
    <name type="common">Swimming crab</name>
    <name type="synonym">Neptunus trituberculatus</name>
    <dbReference type="NCBI Taxonomy" id="210409"/>
    <lineage>
        <taxon>Eukaryota</taxon>
        <taxon>Metazoa</taxon>
        <taxon>Ecdysozoa</taxon>
        <taxon>Arthropoda</taxon>
        <taxon>Crustacea</taxon>
        <taxon>Multicrustacea</taxon>
        <taxon>Malacostraca</taxon>
        <taxon>Eumalacostraca</taxon>
        <taxon>Eucarida</taxon>
        <taxon>Decapoda</taxon>
        <taxon>Pleocyemata</taxon>
        <taxon>Brachyura</taxon>
        <taxon>Eubrachyura</taxon>
        <taxon>Portunoidea</taxon>
        <taxon>Portunidae</taxon>
        <taxon>Portuninae</taxon>
        <taxon>Portunus</taxon>
    </lineage>
</organism>
<reference evidence="1 2" key="1">
    <citation type="submission" date="2019-05" db="EMBL/GenBank/DDBJ databases">
        <title>Another draft genome of Portunus trituberculatus and its Hox gene families provides insights of decapod evolution.</title>
        <authorList>
            <person name="Jeong J.-H."/>
            <person name="Song I."/>
            <person name="Kim S."/>
            <person name="Choi T."/>
            <person name="Kim D."/>
            <person name="Ryu S."/>
            <person name="Kim W."/>
        </authorList>
    </citation>
    <scope>NUCLEOTIDE SEQUENCE [LARGE SCALE GENOMIC DNA]</scope>
    <source>
        <tissue evidence="1">Muscle</tissue>
    </source>
</reference>
<dbReference type="EMBL" id="VSRR010028157">
    <property type="protein sequence ID" value="MPC68643.1"/>
    <property type="molecule type" value="Genomic_DNA"/>
</dbReference>
<dbReference type="Proteomes" id="UP000324222">
    <property type="component" value="Unassembled WGS sequence"/>
</dbReference>
<comment type="caution">
    <text evidence="1">The sequence shown here is derived from an EMBL/GenBank/DDBJ whole genome shotgun (WGS) entry which is preliminary data.</text>
</comment>
<gene>
    <name evidence="1" type="ORF">E2C01_062847</name>
</gene>
<evidence type="ECO:0000313" key="2">
    <source>
        <dbReference type="Proteomes" id="UP000324222"/>
    </source>
</evidence>
<evidence type="ECO:0000313" key="1">
    <source>
        <dbReference type="EMBL" id="MPC68643.1"/>
    </source>
</evidence>
<protein>
    <submittedName>
        <fullName evidence="1">Uncharacterized protein</fullName>
    </submittedName>
</protein>
<dbReference type="AlphaFoldDB" id="A0A5B7HEV7"/>
<keyword evidence="2" id="KW-1185">Reference proteome</keyword>
<proteinExistence type="predicted"/>
<sequence length="73" mass="8372">MDIHYMGYFGAFAMTVAVALETLKRVGNKTLHPKIDRTDMNTVWEGGTKEGEKDHVEQLKKELYKGSLKQWSI</sequence>
<accession>A0A5B7HEV7</accession>
<name>A0A5B7HEV7_PORTR</name>